<evidence type="ECO:0008006" key="3">
    <source>
        <dbReference type="Google" id="ProtNLM"/>
    </source>
</evidence>
<dbReference type="EMBL" id="CP108482">
    <property type="protein sequence ID" value="WUS60721.1"/>
    <property type="molecule type" value="Genomic_DNA"/>
</dbReference>
<dbReference type="Proteomes" id="UP001432014">
    <property type="component" value="Chromosome"/>
</dbReference>
<keyword evidence="2" id="KW-1185">Reference proteome</keyword>
<accession>A0ABZ1WIL3</accession>
<reference evidence="1 2" key="1">
    <citation type="submission" date="2022-10" db="EMBL/GenBank/DDBJ databases">
        <title>The complete genomes of actinobacterial strains from the NBC collection.</title>
        <authorList>
            <person name="Joergensen T.S."/>
            <person name="Alvarez Arevalo M."/>
            <person name="Sterndorff E.B."/>
            <person name="Faurdal D."/>
            <person name="Vuksanovic O."/>
            <person name="Mourched A.-S."/>
            <person name="Charusanti P."/>
            <person name="Shaw S."/>
            <person name="Blin K."/>
            <person name="Weber T."/>
        </authorList>
    </citation>
    <scope>NUCLEOTIDE SEQUENCE [LARGE SCALE GENOMIC DNA]</scope>
    <source>
        <strain evidence="1 2">NBC_01247</strain>
    </source>
</reference>
<organism evidence="1 2">
    <name type="scientific">Kitasatospora herbaricolor</name>
    <dbReference type="NCBI Taxonomy" id="68217"/>
    <lineage>
        <taxon>Bacteria</taxon>
        <taxon>Bacillati</taxon>
        <taxon>Actinomycetota</taxon>
        <taxon>Actinomycetes</taxon>
        <taxon>Kitasatosporales</taxon>
        <taxon>Streptomycetaceae</taxon>
        <taxon>Kitasatospora</taxon>
    </lineage>
</organism>
<sequence length="129" mass="13933">MTTETLVDIWQRLLADPHKSWVLYEHGTCVVLTDPAEDLAGQATEILGAFGPARPGSPSGDFGVINVRDADGWVVTGDHRDILTYVAPEDLDDRADLTIGLRGRAKRHLDGSELHVIHVEDGRGAAGPE</sequence>
<evidence type="ECO:0000313" key="1">
    <source>
        <dbReference type="EMBL" id="WUS60721.1"/>
    </source>
</evidence>
<gene>
    <name evidence="1" type="ORF">OG469_37675</name>
</gene>
<protein>
    <recommendedName>
        <fullName evidence="3">SnoaL-like domain-containing protein</fullName>
    </recommendedName>
</protein>
<proteinExistence type="predicted"/>
<name>A0ABZ1WIL3_9ACTN</name>
<evidence type="ECO:0000313" key="2">
    <source>
        <dbReference type="Proteomes" id="UP001432014"/>
    </source>
</evidence>
<dbReference type="RefSeq" id="WP_329493176.1">
    <property type="nucleotide sequence ID" value="NZ_CP108460.1"/>
</dbReference>